<accession>A0AAD7SG99</accession>
<evidence type="ECO:0000259" key="3">
    <source>
        <dbReference type="PROSITE" id="PS50878"/>
    </source>
</evidence>
<dbReference type="SUPFAM" id="SSF56672">
    <property type="entry name" value="DNA/RNA polymerases"/>
    <property type="match status" value="1"/>
</dbReference>
<dbReference type="EC" id="3.1.26.4" evidence="2"/>
<sequence>MHLASSPQPQSPSSQNVKVSLRSCPRVSPAELPTTIVDILKRNFSEITFSSMPMKDFYGTMPRDSESVMDYWIRLNKAIDVADECLRRRGKGVEDPSAEVVMMFICHCPDPSLAVYFQFKPVELWTAAEVQERLDGHVRSLRSTAARAQHAVNISTCTHESTVPAPHCGMQHQLPVVVTPPLVPPTPATACAPVPSPLNSLGGPLSLSHLFLCLLLMRTSSRLQLCLIRFCPFALHHWLMQAKHLTSPRPTPASPGTLLAGQEAIPECLNIPASSPALRAQCVRAITLRRNAKIADVFPCLAVEDLPITQGLCRSQCGLSDPPTASPRSAGDPVQLLKDCGLADINVDGCEVSESCRRKLAELVLSYQDVFSRDKLDCGEAKEFVHRIHLSDDRPFRLPYHCVPPGHYQQLREGLSDMEMKGIISKSLSEYASPLVMVWKKNGDLRICTDFRWLNTKTIKDAHPLPHQADCLAALGGNALFSTMDLTSGFYNVPLHESDRKFTAFTTPMGLYEYNRLPQGLCNSPASFMRMMLSIFGDLNFSSLLCYLDDLLVFAPSEEEALRRLEVVFSRLRANNLKLSQKKCNFLRKSVRFLGHIVDASGVSVDQEKVAVISGFRKEDLMDADGSQKKV</sequence>
<proteinExistence type="inferred from homology"/>
<feature type="domain" description="Reverse transcriptase" evidence="3">
    <location>
        <begin position="419"/>
        <end position="598"/>
    </location>
</feature>
<dbReference type="Pfam" id="PF00078">
    <property type="entry name" value="RVT_1"/>
    <property type="match status" value="1"/>
</dbReference>
<reference evidence="4" key="1">
    <citation type="journal article" date="2023" name="Science">
        <title>Genome structures resolve the early diversification of teleost fishes.</title>
        <authorList>
            <person name="Parey E."/>
            <person name="Louis A."/>
            <person name="Montfort J."/>
            <person name="Bouchez O."/>
            <person name="Roques C."/>
            <person name="Iampietro C."/>
            <person name="Lluch J."/>
            <person name="Castinel A."/>
            <person name="Donnadieu C."/>
            <person name="Desvignes T."/>
            <person name="Floi Bucao C."/>
            <person name="Jouanno E."/>
            <person name="Wen M."/>
            <person name="Mejri S."/>
            <person name="Dirks R."/>
            <person name="Jansen H."/>
            <person name="Henkel C."/>
            <person name="Chen W.J."/>
            <person name="Zahm M."/>
            <person name="Cabau C."/>
            <person name="Klopp C."/>
            <person name="Thompson A.W."/>
            <person name="Robinson-Rechavi M."/>
            <person name="Braasch I."/>
            <person name="Lecointre G."/>
            <person name="Bobe J."/>
            <person name="Postlethwait J.H."/>
            <person name="Berthelot C."/>
            <person name="Roest Crollius H."/>
            <person name="Guiguen Y."/>
        </authorList>
    </citation>
    <scope>NUCLEOTIDE SEQUENCE</scope>
    <source>
        <strain evidence="4">NC1722</strain>
    </source>
</reference>
<keyword evidence="5" id="KW-1185">Reference proteome</keyword>
<dbReference type="PANTHER" id="PTHR24559:SF440">
    <property type="entry name" value="RIBONUCLEASE H"/>
    <property type="match status" value="1"/>
</dbReference>
<protein>
    <recommendedName>
        <fullName evidence="2">ribonuclease H</fullName>
        <ecNumber evidence="2">3.1.26.4</ecNumber>
    </recommendedName>
</protein>
<evidence type="ECO:0000313" key="4">
    <source>
        <dbReference type="EMBL" id="KAJ8401948.1"/>
    </source>
</evidence>
<dbReference type="EMBL" id="JAINUG010000067">
    <property type="protein sequence ID" value="KAJ8401948.1"/>
    <property type="molecule type" value="Genomic_DNA"/>
</dbReference>
<dbReference type="Proteomes" id="UP001221898">
    <property type="component" value="Unassembled WGS sequence"/>
</dbReference>
<evidence type="ECO:0000256" key="2">
    <source>
        <dbReference type="ARBA" id="ARBA00012180"/>
    </source>
</evidence>
<dbReference type="InterPro" id="IPR043128">
    <property type="entry name" value="Rev_trsase/Diguanyl_cyclase"/>
</dbReference>
<evidence type="ECO:0000313" key="5">
    <source>
        <dbReference type="Proteomes" id="UP001221898"/>
    </source>
</evidence>
<dbReference type="PROSITE" id="PS50878">
    <property type="entry name" value="RT_POL"/>
    <property type="match status" value="1"/>
</dbReference>
<name>A0AAD7SG99_9TELE</name>
<dbReference type="GO" id="GO:0004523">
    <property type="term" value="F:RNA-DNA hybrid ribonuclease activity"/>
    <property type="evidence" value="ECO:0007669"/>
    <property type="project" value="UniProtKB-EC"/>
</dbReference>
<evidence type="ECO:0000256" key="1">
    <source>
        <dbReference type="ARBA" id="ARBA00010879"/>
    </source>
</evidence>
<dbReference type="InterPro" id="IPR000477">
    <property type="entry name" value="RT_dom"/>
</dbReference>
<dbReference type="CDD" id="cd01647">
    <property type="entry name" value="RT_LTR"/>
    <property type="match status" value="1"/>
</dbReference>
<gene>
    <name evidence="4" type="ORF">AAFF_G00375290</name>
</gene>
<dbReference type="PANTHER" id="PTHR24559">
    <property type="entry name" value="TRANSPOSON TY3-I GAG-POL POLYPROTEIN"/>
    <property type="match status" value="1"/>
</dbReference>
<dbReference type="InterPro" id="IPR053134">
    <property type="entry name" value="RNA-dir_DNA_polymerase"/>
</dbReference>
<organism evidence="4 5">
    <name type="scientific">Aldrovandia affinis</name>
    <dbReference type="NCBI Taxonomy" id="143900"/>
    <lineage>
        <taxon>Eukaryota</taxon>
        <taxon>Metazoa</taxon>
        <taxon>Chordata</taxon>
        <taxon>Craniata</taxon>
        <taxon>Vertebrata</taxon>
        <taxon>Euteleostomi</taxon>
        <taxon>Actinopterygii</taxon>
        <taxon>Neopterygii</taxon>
        <taxon>Teleostei</taxon>
        <taxon>Notacanthiformes</taxon>
        <taxon>Halosauridae</taxon>
        <taxon>Aldrovandia</taxon>
    </lineage>
</organism>
<comment type="similarity">
    <text evidence="1">Belongs to the beta type-B retroviral polymerase family. HERV class-II K(HML-2) pol subfamily.</text>
</comment>
<dbReference type="Gene3D" id="3.30.70.270">
    <property type="match status" value="1"/>
</dbReference>
<dbReference type="Gene3D" id="3.10.10.10">
    <property type="entry name" value="HIV Type 1 Reverse Transcriptase, subunit A, domain 1"/>
    <property type="match status" value="1"/>
</dbReference>
<comment type="caution">
    <text evidence="4">The sequence shown here is derived from an EMBL/GenBank/DDBJ whole genome shotgun (WGS) entry which is preliminary data.</text>
</comment>
<dbReference type="InterPro" id="IPR043502">
    <property type="entry name" value="DNA/RNA_pol_sf"/>
</dbReference>
<dbReference type="AlphaFoldDB" id="A0AAD7SG99"/>